<dbReference type="GO" id="GO:0004519">
    <property type="term" value="F:endonuclease activity"/>
    <property type="evidence" value="ECO:0007669"/>
    <property type="project" value="UniProtKB-KW"/>
</dbReference>
<dbReference type="InterPro" id="IPR003615">
    <property type="entry name" value="HNH_nuc"/>
</dbReference>
<protein>
    <submittedName>
        <fullName evidence="2">HNH endonuclease</fullName>
    </submittedName>
</protein>
<sequence length="70" mass="7477">MTVTRALQIFDRDGYRCKACGSRSNLQVDHIVALANGGEDHDDNLQTLCGPCNASKGARDAWSGRKGSPA</sequence>
<dbReference type="InterPro" id="IPR002711">
    <property type="entry name" value="HNH"/>
</dbReference>
<evidence type="ECO:0000259" key="1">
    <source>
        <dbReference type="SMART" id="SM00507"/>
    </source>
</evidence>
<name>A0A975D7V1_9SPHN</name>
<accession>A0A975D7V1</accession>
<dbReference type="SMART" id="SM00507">
    <property type="entry name" value="HNHc"/>
    <property type="match status" value="1"/>
</dbReference>
<dbReference type="CDD" id="cd00085">
    <property type="entry name" value="HNHc"/>
    <property type="match status" value="1"/>
</dbReference>
<reference evidence="2" key="1">
    <citation type="submission" date="2020-07" db="EMBL/GenBank/DDBJ databases">
        <authorList>
            <person name="Camacho E."/>
        </authorList>
    </citation>
    <scope>NUCLEOTIDE SEQUENCE</scope>
    <source>
        <strain evidence="2">MPO218</strain>
    </source>
</reference>
<dbReference type="Proteomes" id="UP000664914">
    <property type="component" value="Chromosome"/>
</dbReference>
<gene>
    <name evidence="2" type="ORF">HRJ34_14815</name>
</gene>
<keyword evidence="2" id="KW-0255">Endonuclease</keyword>
<dbReference type="PANTHER" id="PTHR33877">
    <property type="entry name" value="SLL1193 PROTEIN"/>
    <property type="match status" value="1"/>
</dbReference>
<dbReference type="Pfam" id="PF01844">
    <property type="entry name" value="HNH"/>
    <property type="match status" value="1"/>
</dbReference>
<keyword evidence="2" id="KW-0378">Hydrolase</keyword>
<dbReference type="GO" id="GO:0003676">
    <property type="term" value="F:nucleic acid binding"/>
    <property type="evidence" value="ECO:0007669"/>
    <property type="project" value="InterPro"/>
</dbReference>
<dbReference type="AlphaFoldDB" id="A0A975D7V1"/>
<dbReference type="PANTHER" id="PTHR33877:SF2">
    <property type="entry name" value="OS07G0170200 PROTEIN"/>
    <property type="match status" value="1"/>
</dbReference>
<reference evidence="2" key="2">
    <citation type="submission" date="2021-04" db="EMBL/GenBank/DDBJ databases">
        <title>Isolation and genomic analysis of the ibuprofen-degrading bacterium Sphingomonas strain MPO218.</title>
        <authorList>
            <person name="Aulestia M."/>
            <person name="Flores A."/>
            <person name="Mangas E.L."/>
            <person name="Perez-Pulido A.J."/>
            <person name="Santero E."/>
            <person name="Camacho E.M."/>
        </authorList>
    </citation>
    <scope>NUCLEOTIDE SEQUENCE</scope>
    <source>
        <strain evidence="2">MPO218</strain>
    </source>
</reference>
<dbReference type="EMBL" id="CP059319">
    <property type="protein sequence ID" value="QTH24592.1"/>
    <property type="molecule type" value="Genomic_DNA"/>
</dbReference>
<feature type="domain" description="HNH nuclease" evidence="1">
    <location>
        <begin position="4"/>
        <end position="54"/>
    </location>
</feature>
<evidence type="ECO:0000313" key="3">
    <source>
        <dbReference type="Proteomes" id="UP000664914"/>
    </source>
</evidence>
<proteinExistence type="predicted"/>
<dbReference type="Gene3D" id="1.10.30.50">
    <property type="match status" value="1"/>
</dbReference>
<dbReference type="InterPro" id="IPR044925">
    <property type="entry name" value="His-Me_finger_sf"/>
</dbReference>
<evidence type="ECO:0000313" key="2">
    <source>
        <dbReference type="EMBL" id="QTH24592.1"/>
    </source>
</evidence>
<dbReference type="GO" id="GO:0008270">
    <property type="term" value="F:zinc ion binding"/>
    <property type="evidence" value="ECO:0007669"/>
    <property type="project" value="InterPro"/>
</dbReference>
<dbReference type="InterPro" id="IPR052892">
    <property type="entry name" value="NA-targeting_endonuclease"/>
</dbReference>
<organism evidence="2 3">
    <name type="scientific">Rhizorhabdus wittichii</name>
    <dbReference type="NCBI Taxonomy" id="160791"/>
    <lineage>
        <taxon>Bacteria</taxon>
        <taxon>Pseudomonadati</taxon>
        <taxon>Pseudomonadota</taxon>
        <taxon>Alphaproteobacteria</taxon>
        <taxon>Sphingomonadales</taxon>
        <taxon>Sphingomonadaceae</taxon>
        <taxon>Rhizorhabdus</taxon>
    </lineage>
</organism>
<keyword evidence="2" id="KW-0540">Nuclease</keyword>
<dbReference type="SUPFAM" id="SSF54060">
    <property type="entry name" value="His-Me finger endonucleases"/>
    <property type="match status" value="1"/>
</dbReference>